<gene>
    <name evidence="18" type="ORF">GS18_0212305</name>
</gene>
<evidence type="ECO:0000256" key="13">
    <source>
        <dbReference type="PIRSR" id="PIRSR001415-2"/>
    </source>
</evidence>
<evidence type="ECO:0000313" key="19">
    <source>
        <dbReference type="Proteomes" id="UP000028549"/>
    </source>
</evidence>
<evidence type="ECO:0000256" key="4">
    <source>
        <dbReference type="ARBA" id="ARBA00011823"/>
    </source>
</evidence>
<reference evidence="18 19" key="1">
    <citation type="journal article" date="2005" name="Int. J. Syst. Evol. Microbiol.">
        <title>Bacillus cibi sp. nov., isolated from jeotgal, a traditional Korean fermented seafood.</title>
        <authorList>
            <person name="Yoon J.H."/>
            <person name="Lee C.H."/>
            <person name="Oh T.K."/>
        </authorList>
    </citation>
    <scope>NUCLEOTIDE SEQUENCE [LARGE SCALE GENOMIC DNA]</scope>
    <source>
        <strain evidence="18 19">DSM 16189</strain>
    </source>
</reference>
<accession>A0A084GX19</accession>
<feature type="active site" description="Schiff-base intermediate with substrate" evidence="12">
    <location>
        <position position="248"/>
    </location>
</feature>
<dbReference type="PANTHER" id="PTHR11458">
    <property type="entry name" value="DELTA-AMINOLEVULINIC ACID DEHYDRATASE"/>
    <property type="match status" value="1"/>
</dbReference>
<dbReference type="CDD" id="cd00384">
    <property type="entry name" value="ALAD_PBGS"/>
    <property type="match status" value="1"/>
</dbReference>
<evidence type="ECO:0000256" key="10">
    <source>
        <dbReference type="ARBA" id="ARBA00025628"/>
    </source>
</evidence>
<evidence type="ECO:0000256" key="8">
    <source>
        <dbReference type="ARBA" id="ARBA00023239"/>
    </source>
</evidence>
<feature type="binding site" evidence="14">
    <location>
        <position position="122"/>
    </location>
    <ligand>
        <name>Zn(2+)</name>
        <dbReference type="ChEBI" id="CHEBI:29105"/>
        <note>catalytic</note>
    </ligand>
</feature>
<dbReference type="PROSITE" id="PS00169">
    <property type="entry name" value="D_ALA_DEHYDRATASE"/>
    <property type="match status" value="1"/>
</dbReference>
<feature type="binding site" evidence="13">
    <location>
        <position position="313"/>
    </location>
    <ligand>
        <name>5-aminolevulinate</name>
        <dbReference type="ChEBI" id="CHEBI:356416"/>
        <label>2</label>
    </ligand>
</feature>
<feature type="binding site" evidence="14">
    <location>
        <position position="130"/>
    </location>
    <ligand>
        <name>Zn(2+)</name>
        <dbReference type="ChEBI" id="CHEBI:29105"/>
        <note>catalytic</note>
    </ligand>
</feature>
<evidence type="ECO:0000256" key="2">
    <source>
        <dbReference type="ARBA" id="ARBA00004694"/>
    </source>
</evidence>
<keyword evidence="19" id="KW-1185">Reference proteome</keyword>
<comment type="similarity">
    <text evidence="3 17">Belongs to the ALAD family.</text>
</comment>
<dbReference type="NCBIfam" id="NF006762">
    <property type="entry name" value="PRK09283.1"/>
    <property type="match status" value="1"/>
</dbReference>
<evidence type="ECO:0000256" key="6">
    <source>
        <dbReference type="ARBA" id="ARBA00020771"/>
    </source>
</evidence>
<keyword evidence="15" id="KW-0460">Magnesium</keyword>
<comment type="function">
    <text evidence="10">Catalyzes an early step in the biosynthesis of tetrapyrroles. Binds two molecules of 5-aminolevulinate per subunit, each at a distinct site, and catalyzes their condensation to form porphobilinogen.</text>
</comment>
<evidence type="ECO:0000256" key="1">
    <source>
        <dbReference type="ARBA" id="ARBA00001947"/>
    </source>
</evidence>
<sequence length="326" mass="36682">MDIQFNRHRRLRSTGSMRSLVRETHLHAEDFIYPIFVVEGEQKRNEVKSMPGVEQISLDYLNAEMQEVSDLGIKSVIVFGVPDHKDELGTQAYHDHGIVQRAIVQIKEHFPELVVIADTCLCQYTDHGHCGIVKEGKVLNDPTLDLLARTAVSQARAGADVIAPSNMMDGFVAAIRHGLDEEGFEDVPIMSYGIKYSSAFYGPFRDAAHSTPQFGDRKTYQMDPANRLEALREAESDMMEGADFLIVKPALSYLDIIRDVKNNFNVPIVAYNVSGEYAMIKAAAQNGWVDEKAIVMEMMISMKRAGVDMILTYHAKDCARWLKEQH</sequence>
<dbReference type="EMBL" id="JNVC02000005">
    <property type="protein sequence ID" value="KEZ51881.1"/>
    <property type="molecule type" value="Genomic_DNA"/>
</dbReference>
<evidence type="ECO:0000256" key="3">
    <source>
        <dbReference type="ARBA" id="ARBA00008055"/>
    </source>
</evidence>
<dbReference type="STRING" id="246786.GS18_0212305"/>
<dbReference type="PIRSF" id="PIRSF001415">
    <property type="entry name" value="Porphbilin_synth"/>
    <property type="match status" value="1"/>
</dbReference>
<dbReference type="AlphaFoldDB" id="A0A084GX19"/>
<evidence type="ECO:0000256" key="5">
    <source>
        <dbReference type="ARBA" id="ARBA00012053"/>
    </source>
</evidence>
<name>A0A084GX19_METID</name>
<keyword evidence="7" id="KW-0350">Heme biosynthesis</keyword>
<evidence type="ECO:0000313" key="18">
    <source>
        <dbReference type="EMBL" id="KEZ51881.1"/>
    </source>
</evidence>
<dbReference type="GO" id="GO:0008270">
    <property type="term" value="F:zinc ion binding"/>
    <property type="evidence" value="ECO:0007669"/>
    <property type="project" value="TreeGrafter"/>
</dbReference>
<feature type="binding site" evidence="13">
    <location>
        <position position="217"/>
    </location>
    <ligand>
        <name>5-aminolevulinate</name>
        <dbReference type="ChEBI" id="CHEBI:356416"/>
        <label>1</label>
    </ligand>
</feature>
<dbReference type="Pfam" id="PF00490">
    <property type="entry name" value="ALAD"/>
    <property type="match status" value="1"/>
</dbReference>
<keyword evidence="14" id="KW-0479">Metal-binding</keyword>
<dbReference type="GO" id="GO:0004655">
    <property type="term" value="F:porphobilinogen synthase activity"/>
    <property type="evidence" value="ECO:0007669"/>
    <property type="project" value="UniProtKB-EC"/>
</dbReference>
<organism evidence="18 19">
    <name type="scientific">Metabacillus indicus</name>
    <name type="common">Bacillus indicus</name>
    <dbReference type="NCBI Taxonomy" id="246786"/>
    <lineage>
        <taxon>Bacteria</taxon>
        <taxon>Bacillati</taxon>
        <taxon>Bacillota</taxon>
        <taxon>Bacilli</taxon>
        <taxon>Bacillales</taxon>
        <taxon>Bacillaceae</taxon>
        <taxon>Metabacillus</taxon>
    </lineage>
</organism>
<dbReference type="EC" id="4.2.1.24" evidence="5 16"/>
<dbReference type="FunFam" id="3.20.20.70:FF:000019">
    <property type="entry name" value="Delta-aminolevulinic acid dehydratase"/>
    <property type="match status" value="1"/>
</dbReference>
<keyword evidence="9 16" id="KW-0627">Porphyrin biosynthesis</keyword>
<evidence type="ECO:0000256" key="16">
    <source>
        <dbReference type="RuleBase" id="RU000515"/>
    </source>
</evidence>
<evidence type="ECO:0000256" key="7">
    <source>
        <dbReference type="ARBA" id="ARBA00023133"/>
    </source>
</evidence>
<dbReference type="GO" id="GO:0006782">
    <property type="term" value="P:protoporphyrinogen IX biosynthetic process"/>
    <property type="evidence" value="ECO:0007669"/>
    <property type="project" value="UniProtKB-UniPathway"/>
</dbReference>
<dbReference type="SMART" id="SM01004">
    <property type="entry name" value="ALAD"/>
    <property type="match status" value="1"/>
</dbReference>
<comment type="cofactor">
    <cofactor evidence="1">
        <name>Zn(2+)</name>
        <dbReference type="ChEBI" id="CHEBI:29105"/>
    </cofactor>
</comment>
<feature type="binding site" evidence="15">
    <location>
        <position position="233"/>
    </location>
    <ligand>
        <name>Mg(2+)</name>
        <dbReference type="ChEBI" id="CHEBI:18420"/>
    </ligand>
</feature>
<feature type="binding site" evidence="14">
    <location>
        <position position="120"/>
    </location>
    <ligand>
        <name>Zn(2+)</name>
        <dbReference type="ChEBI" id="CHEBI:29105"/>
        <note>catalytic</note>
    </ligand>
</feature>
<feature type="active site" description="Schiff-base intermediate with substrate" evidence="12">
    <location>
        <position position="195"/>
    </location>
</feature>
<keyword evidence="14" id="KW-0862">Zinc</keyword>
<feature type="binding site" evidence="13">
    <location>
        <position position="274"/>
    </location>
    <ligand>
        <name>5-aminolevulinate</name>
        <dbReference type="ChEBI" id="CHEBI:356416"/>
        <label>2</label>
    </ligand>
</feature>
<dbReference type="OrthoDB" id="9805001at2"/>
<dbReference type="PRINTS" id="PR00144">
    <property type="entry name" value="DALDHYDRTASE"/>
</dbReference>
<comment type="pathway">
    <text evidence="2">Porphyrin-containing compound metabolism; protoporphyrin-IX biosynthesis; coproporphyrinogen-III from 5-aminolevulinate: step 1/4.</text>
</comment>
<evidence type="ECO:0000256" key="12">
    <source>
        <dbReference type="PIRSR" id="PIRSR001415-1"/>
    </source>
</evidence>
<dbReference type="InterPro" id="IPR030656">
    <property type="entry name" value="ALAD_AS"/>
</dbReference>
<dbReference type="RefSeq" id="WP_029566804.1">
    <property type="nucleotide sequence ID" value="NZ_JNVC02000005.1"/>
</dbReference>
<evidence type="ECO:0000256" key="9">
    <source>
        <dbReference type="ARBA" id="ARBA00023244"/>
    </source>
</evidence>
<dbReference type="SUPFAM" id="SSF51569">
    <property type="entry name" value="Aldolase"/>
    <property type="match status" value="1"/>
</dbReference>
<dbReference type="InterPro" id="IPR001731">
    <property type="entry name" value="ALAD"/>
</dbReference>
<comment type="caution">
    <text evidence="18">The sequence shown here is derived from an EMBL/GenBank/DDBJ whole genome shotgun (WGS) entry which is preliminary data.</text>
</comment>
<evidence type="ECO:0000256" key="14">
    <source>
        <dbReference type="PIRSR" id="PIRSR001415-3"/>
    </source>
</evidence>
<dbReference type="PANTHER" id="PTHR11458:SF0">
    <property type="entry name" value="DELTA-AMINOLEVULINIC ACID DEHYDRATASE"/>
    <property type="match status" value="1"/>
</dbReference>
<dbReference type="Proteomes" id="UP000028549">
    <property type="component" value="Unassembled WGS sequence"/>
</dbReference>
<feature type="binding site" evidence="13">
    <location>
        <position position="205"/>
    </location>
    <ligand>
        <name>5-aminolevulinate</name>
        <dbReference type="ChEBI" id="CHEBI:356416"/>
        <label>1</label>
    </ligand>
</feature>
<comment type="catalytic activity">
    <reaction evidence="11 16">
        <text>2 5-aminolevulinate = porphobilinogen + 2 H2O + H(+)</text>
        <dbReference type="Rhea" id="RHEA:24064"/>
        <dbReference type="ChEBI" id="CHEBI:15377"/>
        <dbReference type="ChEBI" id="CHEBI:15378"/>
        <dbReference type="ChEBI" id="CHEBI:58126"/>
        <dbReference type="ChEBI" id="CHEBI:356416"/>
        <dbReference type="EC" id="4.2.1.24"/>
    </reaction>
</comment>
<protein>
    <recommendedName>
        <fullName evidence="6 16">Delta-aminolevulinic acid dehydratase</fullName>
        <ecNumber evidence="5 16">4.2.1.24</ecNumber>
    </recommendedName>
</protein>
<evidence type="ECO:0000256" key="11">
    <source>
        <dbReference type="ARBA" id="ARBA00047651"/>
    </source>
</evidence>
<dbReference type="Gene3D" id="3.20.20.70">
    <property type="entry name" value="Aldolase class I"/>
    <property type="match status" value="1"/>
</dbReference>
<dbReference type="InterPro" id="IPR013785">
    <property type="entry name" value="Aldolase_TIM"/>
</dbReference>
<dbReference type="GO" id="GO:0005829">
    <property type="term" value="C:cytosol"/>
    <property type="evidence" value="ECO:0007669"/>
    <property type="project" value="TreeGrafter"/>
</dbReference>
<keyword evidence="8 16" id="KW-0456">Lyase</keyword>
<comment type="subunit">
    <text evidence="4 16">Homooctamer.</text>
</comment>
<proteinExistence type="inferred from homology"/>
<evidence type="ECO:0000256" key="15">
    <source>
        <dbReference type="PIRSR" id="PIRSR001415-5"/>
    </source>
</evidence>
<evidence type="ECO:0000256" key="17">
    <source>
        <dbReference type="RuleBase" id="RU004161"/>
    </source>
</evidence>
<dbReference type="UniPathway" id="UPA00251">
    <property type="reaction ID" value="UER00318"/>
</dbReference>